<reference evidence="1 2" key="1">
    <citation type="submission" date="2019-03" db="EMBL/GenBank/DDBJ databases">
        <title>Genomic Encyclopedia of Type Strains, Phase IV (KMG-IV): sequencing the most valuable type-strain genomes for metagenomic binning, comparative biology and taxonomic classification.</title>
        <authorList>
            <person name="Goeker M."/>
        </authorList>
    </citation>
    <scope>NUCLEOTIDE SEQUENCE [LARGE SCALE GENOMIC DNA]</scope>
    <source>
        <strain evidence="1 2">DSM 45707</strain>
    </source>
</reference>
<dbReference type="AlphaFoldDB" id="A0A4R3L3H8"/>
<sequence>MSWLHEEGKKGNWLKAGRNENPLGVGWYDGKSRPLGTLVKQKQVTPKTFFTKIGKSFLSLR</sequence>
<gene>
    <name evidence="1" type="ORF">EDD58_1144</name>
</gene>
<proteinExistence type="predicted"/>
<dbReference type="Proteomes" id="UP000294937">
    <property type="component" value="Unassembled WGS sequence"/>
</dbReference>
<keyword evidence="2" id="KW-1185">Reference proteome</keyword>
<organism evidence="1 2">
    <name type="scientific">Hazenella coriacea</name>
    <dbReference type="NCBI Taxonomy" id="1179467"/>
    <lineage>
        <taxon>Bacteria</taxon>
        <taxon>Bacillati</taxon>
        <taxon>Bacillota</taxon>
        <taxon>Bacilli</taxon>
        <taxon>Bacillales</taxon>
        <taxon>Thermoactinomycetaceae</taxon>
        <taxon>Hazenella</taxon>
    </lineage>
</organism>
<dbReference type="OrthoDB" id="2991082at2"/>
<dbReference type="EMBL" id="SMAG01000014">
    <property type="protein sequence ID" value="TCS92213.1"/>
    <property type="molecule type" value="Genomic_DNA"/>
</dbReference>
<comment type="caution">
    <text evidence="1">The sequence shown here is derived from an EMBL/GenBank/DDBJ whole genome shotgun (WGS) entry which is preliminary data.</text>
</comment>
<protein>
    <submittedName>
        <fullName evidence="1">Uncharacterized protein</fullName>
    </submittedName>
</protein>
<evidence type="ECO:0000313" key="2">
    <source>
        <dbReference type="Proteomes" id="UP000294937"/>
    </source>
</evidence>
<dbReference type="RefSeq" id="WP_131926815.1">
    <property type="nucleotide sequence ID" value="NZ_SMAG01000014.1"/>
</dbReference>
<name>A0A4R3L3H8_9BACL</name>
<accession>A0A4R3L3H8</accession>
<evidence type="ECO:0000313" key="1">
    <source>
        <dbReference type="EMBL" id="TCS92213.1"/>
    </source>
</evidence>